<feature type="domain" description="GGDEF" evidence="1">
    <location>
        <begin position="186"/>
        <end position="323"/>
    </location>
</feature>
<dbReference type="NCBIfam" id="TIGR00254">
    <property type="entry name" value="GGDEF"/>
    <property type="match status" value="1"/>
</dbReference>
<dbReference type="InterPro" id="IPR029787">
    <property type="entry name" value="Nucleotide_cyclase"/>
</dbReference>
<dbReference type="InterPro" id="IPR003018">
    <property type="entry name" value="GAF"/>
</dbReference>
<dbReference type="PANTHER" id="PTHR46663">
    <property type="entry name" value="DIGUANYLATE CYCLASE DGCT-RELATED"/>
    <property type="match status" value="1"/>
</dbReference>
<dbReference type="InterPro" id="IPR000160">
    <property type="entry name" value="GGDEF_dom"/>
</dbReference>
<dbReference type="Proteomes" id="UP000309170">
    <property type="component" value="Unassembled WGS sequence"/>
</dbReference>
<dbReference type="SUPFAM" id="SSF55781">
    <property type="entry name" value="GAF domain-like"/>
    <property type="match status" value="1"/>
</dbReference>
<dbReference type="Pfam" id="PF00990">
    <property type="entry name" value="GGDEF"/>
    <property type="match status" value="1"/>
</dbReference>
<sequence length="324" mass="36876">MRRLRMIQHDINYYKNFDSIAKEVLALLGQTIEVNTFFVSILNPIHSFMIKSFNRNAKLICEGDTLPYNMVYCKLVAENGLEPLVIPNLEEHELTSGHPATKPIGNGCFMGAPLTIEGEIIGTLCAFDIKSHVFKEYDLILIKSLAALISHTINLEKGIIRDPLSGLYNRNFIYNYFDYHKDKTNDEMALLYIDLDHFKFFNDSYGHDTGDDVIKKAAECFLQTVPEGSHVARIGGDEFIVLLHPAYCEDLMKSTQQNAELILNRLTTMPITINGNDHFVSASIGISFYPHQGTEMDSLLKKADRSMYMAKKSGRKNIQYYHMQ</sequence>
<dbReference type="PROSITE" id="PS50887">
    <property type="entry name" value="GGDEF"/>
    <property type="match status" value="1"/>
</dbReference>
<dbReference type="InterPro" id="IPR052163">
    <property type="entry name" value="DGC-Regulatory_Protein"/>
</dbReference>
<dbReference type="InterPro" id="IPR029016">
    <property type="entry name" value="GAF-like_dom_sf"/>
</dbReference>
<accession>A0A9X9ETZ9</accession>
<dbReference type="Gene3D" id="3.30.70.270">
    <property type="match status" value="1"/>
</dbReference>
<dbReference type="PANTHER" id="PTHR46663:SF2">
    <property type="entry name" value="GGDEF DOMAIN-CONTAINING PROTEIN"/>
    <property type="match status" value="1"/>
</dbReference>
<name>A0A9X9ETZ9_9BACI</name>
<organism evidence="2 3">
    <name type="scientific">Peribacillus simplex</name>
    <dbReference type="NCBI Taxonomy" id="1478"/>
    <lineage>
        <taxon>Bacteria</taxon>
        <taxon>Bacillati</taxon>
        <taxon>Bacillota</taxon>
        <taxon>Bacilli</taxon>
        <taxon>Bacillales</taxon>
        <taxon>Bacillaceae</taxon>
        <taxon>Peribacillus</taxon>
    </lineage>
</organism>
<dbReference type="CDD" id="cd01949">
    <property type="entry name" value="GGDEF"/>
    <property type="match status" value="1"/>
</dbReference>
<evidence type="ECO:0000259" key="1">
    <source>
        <dbReference type="PROSITE" id="PS50887"/>
    </source>
</evidence>
<dbReference type="EMBL" id="SZNT01000041">
    <property type="protein sequence ID" value="TKH14742.1"/>
    <property type="molecule type" value="Genomic_DNA"/>
</dbReference>
<protein>
    <submittedName>
        <fullName evidence="2">Sensor domain-containing diguanylate cyclase</fullName>
    </submittedName>
</protein>
<dbReference type="SUPFAM" id="SSF55073">
    <property type="entry name" value="Nucleotide cyclase"/>
    <property type="match status" value="1"/>
</dbReference>
<evidence type="ECO:0000313" key="2">
    <source>
        <dbReference type="EMBL" id="TKH14742.1"/>
    </source>
</evidence>
<proteinExistence type="predicted"/>
<dbReference type="InterPro" id="IPR043128">
    <property type="entry name" value="Rev_trsase/Diguanyl_cyclase"/>
</dbReference>
<gene>
    <name evidence="2" type="ORF">FC678_04075</name>
</gene>
<dbReference type="AlphaFoldDB" id="A0A9X9ETZ9"/>
<comment type="caution">
    <text evidence="2">The sequence shown here is derived from an EMBL/GenBank/DDBJ whole genome shotgun (WGS) entry which is preliminary data.</text>
</comment>
<dbReference type="Gene3D" id="3.30.450.40">
    <property type="match status" value="1"/>
</dbReference>
<dbReference type="SMART" id="SM00267">
    <property type="entry name" value="GGDEF"/>
    <property type="match status" value="1"/>
</dbReference>
<dbReference type="Pfam" id="PF01590">
    <property type="entry name" value="GAF"/>
    <property type="match status" value="1"/>
</dbReference>
<evidence type="ECO:0000313" key="3">
    <source>
        <dbReference type="Proteomes" id="UP000309170"/>
    </source>
</evidence>
<reference evidence="2 3" key="1">
    <citation type="journal article" date="2019" name="Environ. Microbiol.">
        <title>An active ?-lactamase is a part of an orchestrated cell wall stress resistance network of Bacillus subtilis and related rhizosphere species.</title>
        <authorList>
            <person name="Bucher T."/>
            <person name="Keren-Paz A."/>
            <person name="Hausser J."/>
            <person name="Olender T."/>
            <person name="Cytryn E."/>
            <person name="Kolodkin-Gal I."/>
        </authorList>
    </citation>
    <scope>NUCLEOTIDE SEQUENCE [LARGE SCALE GENOMIC DNA]</scope>
    <source>
        <strain evidence="2 3">I4</strain>
    </source>
</reference>